<reference evidence="6 7" key="1">
    <citation type="submission" date="2019-02" db="EMBL/GenBank/DDBJ databases">
        <authorList>
            <person name="Goldberg S.R."/>
            <person name="Haltli B.A."/>
            <person name="Correa H."/>
            <person name="Russell K.G."/>
        </authorList>
    </citation>
    <scope>NUCLEOTIDE SEQUENCE [LARGE SCALE GENOMIC DNA]</scope>
    <source>
        <strain evidence="6 7">JCM 16186</strain>
    </source>
</reference>
<dbReference type="RefSeq" id="WP_155171421.1">
    <property type="nucleotide sequence ID" value="NZ_BAAAFL010000017.1"/>
</dbReference>
<keyword evidence="2 5" id="KW-0812">Transmembrane</keyword>
<dbReference type="PANTHER" id="PTHR42038">
    <property type="match status" value="1"/>
</dbReference>
<evidence type="ECO:0000256" key="5">
    <source>
        <dbReference type="SAM" id="Phobius"/>
    </source>
</evidence>
<keyword evidence="7" id="KW-1185">Reference proteome</keyword>
<accession>A0ABW9RNW7</accession>
<evidence type="ECO:0000256" key="2">
    <source>
        <dbReference type="ARBA" id="ARBA00022692"/>
    </source>
</evidence>
<feature type="transmembrane region" description="Helical" evidence="5">
    <location>
        <begin position="202"/>
        <end position="220"/>
    </location>
</feature>
<dbReference type="PANTHER" id="PTHR42038:SF2">
    <property type="entry name" value="TERPENE CYCLASE AUSL"/>
    <property type="match status" value="1"/>
</dbReference>
<comment type="subcellular location">
    <subcellularLocation>
        <location evidence="1">Membrane</location>
        <topology evidence="1">Multi-pass membrane protein</topology>
    </subcellularLocation>
</comment>
<keyword evidence="3 5" id="KW-1133">Transmembrane helix</keyword>
<evidence type="ECO:0000313" key="6">
    <source>
        <dbReference type="EMBL" id="MTI25376.1"/>
    </source>
</evidence>
<evidence type="ECO:0000256" key="3">
    <source>
        <dbReference type="ARBA" id="ARBA00022989"/>
    </source>
</evidence>
<organism evidence="6 7">
    <name type="scientific">Fulvivirga kasyanovii</name>
    <dbReference type="NCBI Taxonomy" id="396812"/>
    <lineage>
        <taxon>Bacteria</taxon>
        <taxon>Pseudomonadati</taxon>
        <taxon>Bacteroidota</taxon>
        <taxon>Cytophagia</taxon>
        <taxon>Cytophagales</taxon>
        <taxon>Fulvivirgaceae</taxon>
        <taxon>Fulvivirga</taxon>
    </lineage>
</organism>
<evidence type="ECO:0000256" key="4">
    <source>
        <dbReference type="ARBA" id="ARBA00023136"/>
    </source>
</evidence>
<feature type="transmembrane region" description="Helical" evidence="5">
    <location>
        <begin position="81"/>
        <end position="100"/>
    </location>
</feature>
<name>A0ABW9RNW7_9BACT</name>
<feature type="transmembrane region" description="Helical" evidence="5">
    <location>
        <begin position="150"/>
        <end position="168"/>
    </location>
</feature>
<feature type="transmembrane region" description="Helical" evidence="5">
    <location>
        <begin position="121"/>
        <end position="138"/>
    </location>
</feature>
<keyword evidence="4 5" id="KW-0472">Membrane</keyword>
<dbReference type="EMBL" id="SMLW01000509">
    <property type="protein sequence ID" value="MTI25376.1"/>
    <property type="molecule type" value="Genomic_DNA"/>
</dbReference>
<evidence type="ECO:0008006" key="8">
    <source>
        <dbReference type="Google" id="ProtNLM"/>
    </source>
</evidence>
<proteinExistence type="predicted"/>
<protein>
    <recommendedName>
        <fullName evidence="8">Transporter</fullName>
    </recommendedName>
</protein>
<dbReference type="Proteomes" id="UP000798808">
    <property type="component" value="Unassembled WGS sequence"/>
</dbReference>
<sequence length="227" mass="26151">MFNSHNLCQEYPGLSSIINVCDYTVAELALVLVGTIFWVVVYFIIIRNGFKDKFVEMPVPAAASNLAWEFTWAFLVTTDLGLLFVWGLRVWFFMDLLIFYQVLKYGHKQLSTPVLIKYFRPIEIASVILWTIGFYLFIVEGYDTSMGATSAYIITVIMASLYAIFYLSSNFREGYSFTAAWCKMVGNALMSIFVFLHYPQMYFLQLLTIVVFILNVLYVASFKLKKA</sequence>
<evidence type="ECO:0000313" key="7">
    <source>
        <dbReference type="Proteomes" id="UP000798808"/>
    </source>
</evidence>
<gene>
    <name evidence="6" type="ORF">E1163_10520</name>
</gene>
<dbReference type="Pfam" id="PF25129">
    <property type="entry name" value="Pyr4-TMTC"/>
    <property type="match status" value="1"/>
</dbReference>
<comment type="caution">
    <text evidence="6">The sequence shown here is derived from an EMBL/GenBank/DDBJ whole genome shotgun (WGS) entry which is preliminary data.</text>
</comment>
<feature type="transmembrane region" description="Helical" evidence="5">
    <location>
        <begin position="175"/>
        <end position="196"/>
    </location>
</feature>
<evidence type="ECO:0000256" key="1">
    <source>
        <dbReference type="ARBA" id="ARBA00004141"/>
    </source>
</evidence>
<dbReference type="InterPro" id="IPR039020">
    <property type="entry name" value="PaxB-like"/>
</dbReference>
<feature type="transmembrane region" description="Helical" evidence="5">
    <location>
        <begin position="23"/>
        <end position="45"/>
    </location>
</feature>